<dbReference type="PANTHER" id="PTHR38593">
    <property type="entry name" value="BLR2558 PROTEIN"/>
    <property type="match status" value="1"/>
</dbReference>
<comment type="caution">
    <text evidence="4">The sequence shown here is derived from an EMBL/GenBank/DDBJ whole genome shotgun (WGS) entry which is preliminary data.</text>
</comment>
<feature type="compositionally biased region" description="Gly residues" evidence="1">
    <location>
        <begin position="224"/>
        <end position="258"/>
    </location>
</feature>
<dbReference type="InterPro" id="IPR025419">
    <property type="entry name" value="DUF4142"/>
</dbReference>
<reference evidence="4 5" key="1">
    <citation type="submission" date="2020-05" db="EMBL/GenBank/DDBJ databases">
        <authorList>
            <person name="Whitworth D."/>
        </authorList>
    </citation>
    <scope>NUCLEOTIDE SEQUENCE [LARGE SCALE GENOMIC DNA]</scope>
    <source>
        <strain evidence="4 5">AB043B</strain>
    </source>
</reference>
<evidence type="ECO:0000256" key="1">
    <source>
        <dbReference type="SAM" id="MobiDB-lite"/>
    </source>
</evidence>
<dbReference type="AlphaFoldDB" id="A0A7Y4KTV0"/>
<dbReference type="Pfam" id="PF13628">
    <property type="entry name" value="DUF4142"/>
    <property type="match status" value="1"/>
</dbReference>
<dbReference type="InterPro" id="IPR012347">
    <property type="entry name" value="Ferritin-like"/>
</dbReference>
<keyword evidence="5" id="KW-1185">Reference proteome</keyword>
<keyword evidence="2" id="KW-0732">Signal</keyword>
<feature type="domain" description="DUF4142" evidence="3">
    <location>
        <begin position="54"/>
        <end position="197"/>
    </location>
</feature>
<dbReference type="Proteomes" id="UP000563426">
    <property type="component" value="Unassembled WGS sequence"/>
</dbReference>
<feature type="chain" id="PRO_5031415453" evidence="2">
    <location>
        <begin position="23"/>
        <end position="264"/>
    </location>
</feature>
<gene>
    <name evidence="4" type="ORF">HMI49_38245</name>
</gene>
<sequence>MKRTLHGVTLAAVLFTGGVSLAQSAAPATPATKPAPAAKGMAEFKGFMAPTDPKAFLERVHYINQSEIKQAELAQKSSENPDVKSYAQMMIDSHTAADKQVMDFAKTQNLKLADMPKPANDMEKKAMAADKANMEKLQTLKGMPFDSCYMANQVGAHDAAIGMVMAAKQGMTSAPAEMTTMLTQLSQELPKHREMAYQTLGKLDDAMGVGGAGMQGGTMNHGSMGGSTGSMGGSTGGTMGGSTGTTGGSMGGSTGTTGGTTKTK</sequence>
<dbReference type="Gene3D" id="1.20.1260.10">
    <property type="match status" value="1"/>
</dbReference>
<dbReference type="RefSeq" id="WP_171438468.1">
    <property type="nucleotide sequence ID" value="NZ_JABFJV010000405.1"/>
</dbReference>
<protein>
    <submittedName>
        <fullName evidence="4">DUF4142 domain-containing protein</fullName>
    </submittedName>
</protein>
<evidence type="ECO:0000256" key="2">
    <source>
        <dbReference type="SAM" id="SignalP"/>
    </source>
</evidence>
<evidence type="ECO:0000313" key="4">
    <source>
        <dbReference type="EMBL" id="NOK39044.1"/>
    </source>
</evidence>
<name>A0A7Y4KTV0_9BACT</name>
<dbReference type="EMBL" id="JABFJV010000405">
    <property type="protein sequence ID" value="NOK39044.1"/>
    <property type="molecule type" value="Genomic_DNA"/>
</dbReference>
<organism evidence="4 5">
    <name type="scientific">Corallococcus exercitus</name>
    <dbReference type="NCBI Taxonomy" id="2316736"/>
    <lineage>
        <taxon>Bacteria</taxon>
        <taxon>Pseudomonadati</taxon>
        <taxon>Myxococcota</taxon>
        <taxon>Myxococcia</taxon>
        <taxon>Myxococcales</taxon>
        <taxon>Cystobacterineae</taxon>
        <taxon>Myxococcaceae</taxon>
        <taxon>Corallococcus</taxon>
    </lineage>
</organism>
<feature type="region of interest" description="Disordered" evidence="1">
    <location>
        <begin position="224"/>
        <end position="264"/>
    </location>
</feature>
<feature type="signal peptide" evidence="2">
    <location>
        <begin position="1"/>
        <end position="22"/>
    </location>
</feature>
<proteinExistence type="predicted"/>
<evidence type="ECO:0000313" key="5">
    <source>
        <dbReference type="Proteomes" id="UP000563426"/>
    </source>
</evidence>
<evidence type="ECO:0000259" key="3">
    <source>
        <dbReference type="Pfam" id="PF13628"/>
    </source>
</evidence>
<accession>A0A7Y4KTV0</accession>
<dbReference type="PANTHER" id="PTHR38593:SF1">
    <property type="entry name" value="BLR2558 PROTEIN"/>
    <property type="match status" value="1"/>
</dbReference>